<dbReference type="OrthoDB" id="2095648at2759"/>
<dbReference type="RefSeq" id="NP_001367647.1">
    <property type="nucleotide sequence ID" value="NM_001381765.2"/>
</dbReference>
<dbReference type="PANTHER" id="PTHR23015">
    <property type="entry name" value="UNCHARACTERIZED C.ELEGANS PROTEIN"/>
    <property type="match status" value="1"/>
</dbReference>
<gene>
    <name evidence="2 4" type="primary">fbxa-43</name>
    <name evidence="2" type="ORF">CELE_T20H9.2</name>
    <name evidence="4" type="ORF">T20H9.2</name>
</gene>
<evidence type="ECO:0000313" key="2">
    <source>
        <dbReference type="EMBL" id="CCD67066.2"/>
    </source>
</evidence>
<dbReference type="Proteomes" id="UP000001940">
    <property type="component" value="Chromosome III"/>
</dbReference>
<dbReference type="AGR" id="WB:WBGene00020638"/>
<accession>O44888</accession>
<dbReference type="InterPro" id="IPR001810">
    <property type="entry name" value="F-box_dom"/>
</dbReference>
<dbReference type="SMART" id="SM00256">
    <property type="entry name" value="FBOX"/>
    <property type="match status" value="1"/>
</dbReference>
<dbReference type="PhylomeDB" id="O44888"/>
<dbReference type="PaxDb" id="6239-T20H9.2"/>
<accession>G4S6W9</accession>
<keyword evidence="3" id="KW-1185">Reference proteome</keyword>
<name>O44888_CAEEL</name>
<dbReference type="EMBL" id="BX284603">
    <property type="protein sequence ID" value="CCD67066.2"/>
    <property type="molecule type" value="Genomic_DNA"/>
</dbReference>
<dbReference type="UCSC" id="T20H9.2">
    <property type="organism name" value="c. elegans"/>
</dbReference>
<reference evidence="2 3" key="1">
    <citation type="journal article" date="1998" name="Science">
        <title>Genome sequence of the nematode C. elegans: a platform for investigating biology.</title>
        <authorList>
            <consortium name="The C. elegans sequencing consortium"/>
            <person name="Sulson J.E."/>
            <person name="Waterston R."/>
        </authorList>
    </citation>
    <scope>NUCLEOTIDE SEQUENCE [LARGE SCALE GENOMIC DNA]</scope>
    <source>
        <strain evidence="2 3">Bristol N2</strain>
    </source>
</reference>
<dbReference type="InterPro" id="IPR040161">
    <property type="entry name" value="FB224"/>
</dbReference>
<feature type="domain" description="F-box" evidence="1">
    <location>
        <begin position="7"/>
        <end position="54"/>
    </location>
</feature>
<dbReference type="PROSITE" id="PS50181">
    <property type="entry name" value="FBOX"/>
    <property type="match status" value="1"/>
</dbReference>
<sequence>MFSKSQSSTFLDMPMRIAHLVLEKMDPMDQLSARKACQKLKTAVDEVGIRFNKITIKLEKDLIRVELDVDKPYGKCIQYRDESTLNRIVKNLWNGQQVDPETIGTIVIFSSGRRTRIEKENFVQTVCRDLKILLKHAESVEIHSNQARREWRSYRNDYIDRHFTTELAKLEECFHIKEICLISFWEEYVLRMLSLFDATTLQSIAFCENPDLSFDKIIQLDQWKNIKEFKLRRRDGWFDSNMLAYLVDLQSFTIEQTWLSFPIQCVVQIRDDVMRRSTFQSCTVQFGLHYTERIDFIEIAKVFKPEYAGGNEFEIVYSNDDDKFMIKCQKFLSNDWWDGFCFCVKRLSSDDFLHIKNYFDSIFIEPAL</sequence>
<evidence type="ECO:0000313" key="3">
    <source>
        <dbReference type="Proteomes" id="UP000001940"/>
    </source>
</evidence>
<dbReference type="CDD" id="cd22150">
    <property type="entry name" value="F-box_CeFBXA-like"/>
    <property type="match status" value="1"/>
</dbReference>
<protein>
    <submittedName>
        <fullName evidence="2">F-box domain-containing protein</fullName>
    </submittedName>
</protein>
<evidence type="ECO:0000259" key="1">
    <source>
        <dbReference type="PROSITE" id="PS50181"/>
    </source>
</evidence>
<proteinExistence type="predicted"/>
<dbReference type="KEGG" id="cel:CELE_T20H9.2"/>
<dbReference type="CTD" id="188665"/>
<dbReference type="WormBase" id="T20H9.2">
    <property type="protein sequence ID" value="CE54162"/>
    <property type="gene ID" value="WBGene00020638"/>
    <property type="gene designation" value="fbxa-43"/>
</dbReference>
<dbReference type="PANTHER" id="PTHR23015:SF4">
    <property type="entry name" value="DUF38 DOMAIN-CONTAINING PROTEIN-RELATED"/>
    <property type="match status" value="1"/>
</dbReference>
<dbReference type="AlphaFoldDB" id="O44888"/>
<dbReference type="Pfam" id="PF00646">
    <property type="entry name" value="F-box"/>
    <property type="match status" value="1"/>
</dbReference>
<dbReference type="GeneID" id="188665"/>
<evidence type="ECO:0000313" key="4">
    <source>
        <dbReference type="WormBase" id="T20H9.2"/>
    </source>
</evidence>
<dbReference type="HOGENOM" id="CLU_030831_3_1_1"/>
<dbReference type="Pfam" id="PF01827">
    <property type="entry name" value="FTH"/>
    <property type="match status" value="1"/>
</dbReference>
<organism evidence="2 3">
    <name type="scientific">Caenorhabditis elegans</name>
    <dbReference type="NCBI Taxonomy" id="6239"/>
    <lineage>
        <taxon>Eukaryota</taxon>
        <taxon>Metazoa</taxon>
        <taxon>Ecdysozoa</taxon>
        <taxon>Nematoda</taxon>
        <taxon>Chromadorea</taxon>
        <taxon>Rhabditida</taxon>
        <taxon>Rhabditina</taxon>
        <taxon>Rhabditomorpha</taxon>
        <taxon>Rhabditoidea</taxon>
        <taxon>Rhabditidae</taxon>
        <taxon>Peloderinae</taxon>
        <taxon>Caenorhabditis</taxon>
    </lineage>
</organism>
<dbReference type="Bgee" id="WBGene00020638">
    <property type="expression patterns" value="Expressed in material anatomical entity and 1 other cell type or tissue"/>
</dbReference>
<dbReference type="InParanoid" id="O44888"/>
<dbReference type="InterPro" id="IPR002900">
    <property type="entry name" value="DUF38/FTH_CAE_spp"/>
</dbReference>